<protein>
    <submittedName>
        <fullName evidence="1">Uncharacterized protein</fullName>
    </submittedName>
</protein>
<dbReference type="EMBL" id="BMKM01000001">
    <property type="protein sequence ID" value="GGE13078.1"/>
    <property type="molecule type" value="Genomic_DNA"/>
</dbReference>
<dbReference type="Proteomes" id="UP000614460">
    <property type="component" value="Unassembled WGS sequence"/>
</dbReference>
<accession>A0A8H9FXW2</accession>
<proteinExistence type="predicted"/>
<name>A0A8H9FXW2_9SPHI</name>
<reference evidence="1" key="1">
    <citation type="journal article" date="2014" name="Int. J. Syst. Evol. Microbiol.">
        <title>Complete genome sequence of Corynebacterium casei LMG S-19264T (=DSM 44701T), isolated from a smear-ripened cheese.</title>
        <authorList>
            <consortium name="US DOE Joint Genome Institute (JGI-PGF)"/>
            <person name="Walter F."/>
            <person name="Albersmeier A."/>
            <person name="Kalinowski J."/>
            <person name="Ruckert C."/>
        </authorList>
    </citation>
    <scope>NUCLEOTIDE SEQUENCE</scope>
    <source>
        <strain evidence="1">CGMCC 1.15966</strain>
    </source>
</reference>
<dbReference type="RefSeq" id="WP_094258336.1">
    <property type="nucleotide sequence ID" value="NZ_BMKM01000001.1"/>
</dbReference>
<comment type="caution">
    <text evidence="1">The sequence shown here is derived from an EMBL/GenBank/DDBJ whole genome shotgun (WGS) entry which is preliminary data.</text>
</comment>
<evidence type="ECO:0000313" key="2">
    <source>
        <dbReference type="Proteomes" id="UP000614460"/>
    </source>
</evidence>
<reference evidence="1" key="2">
    <citation type="submission" date="2020-09" db="EMBL/GenBank/DDBJ databases">
        <authorList>
            <person name="Sun Q."/>
            <person name="Zhou Y."/>
        </authorList>
    </citation>
    <scope>NUCLEOTIDE SEQUENCE</scope>
    <source>
        <strain evidence="1">CGMCC 1.15966</strain>
    </source>
</reference>
<keyword evidence="2" id="KW-1185">Reference proteome</keyword>
<dbReference type="PROSITE" id="PS51257">
    <property type="entry name" value="PROKAR_LIPOPROTEIN"/>
    <property type="match status" value="1"/>
</dbReference>
<gene>
    <name evidence="1" type="ORF">GCM10011516_08560</name>
</gene>
<dbReference type="AlphaFoldDB" id="A0A8H9FXW2"/>
<sequence>MIKNLLYPAALFLLLTSCEKDDPFAPEQHDQKIVISPSNGNPGLGDSQEEPLGAALTLPQGIRIVERKYHPFDPDLRKLYAHANFFYVDINFVNDRMPGTPPVTVELPAGLIGVSRIHDKQNGLSIEKYLITVPPTERYGGGRDTTTVYIGMACVNKNRSMPWYDNIGPEQVFPISRNNYPKFIVTSDPSLLKLLDLLKGHPGLKVNAHWDPVAAHEEDYVVPQWMKIHNQIQDVIWDITDGFGLTLGKMTELMQNLKPYR</sequence>
<organism evidence="1 2">
    <name type="scientific">Sphingobacterium cellulitidis</name>
    <dbReference type="NCBI Taxonomy" id="1768011"/>
    <lineage>
        <taxon>Bacteria</taxon>
        <taxon>Pseudomonadati</taxon>
        <taxon>Bacteroidota</taxon>
        <taxon>Sphingobacteriia</taxon>
        <taxon>Sphingobacteriales</taxon>
        <taxon>Sphingobacteriaceae</taxon>
        <taxon>Sphingobacterium</taxon>
    </lineage>
</organism>
<evidence type="ECO:0000313" key="1">
    <source>
        <dbReference type="EMBL" id="GGE13078.1"/>
    </source>
</evidence>